<organism evidence="4">
    <name type="scientific">freshwater metagenome</name>
    <dbReference type="NCBI Taxonomy" id="449393"/>
    <lineage>
        <taxon>unclassified sequences</taxon>
        <taxon>metagenomes</taxon>
        <taxon>ecological metagenomes</taxon>
    </lineage>
</organism>
<dbReference type="InterPro" id="IPR058671">
    <property type="entry name" value="DUF6311_C"/>
</dbReference>
<name>A0A6J6WUC8_9ZZZZ</name>
<evidence type="ECO:0000313" key="4">
    <source>
        <dbReference type="EMBL" id="CAB4785707.1"/>
    </source>
</evidence>
<feature type="transmembrane region" description="Helical" evidence="1">
    <location>
        <begin position="390"/>
        <end position="409"/>
    </location>
</feature>
<evidence type="ECO:0000259" key="2">
    <source>
        <dbReference type="Pfam" id="PF19830"/>
    </source>
</evidence>
<keyword evidence="1" id="KW-0812">Transmembrane</keyword>
<feature type="transmembrane region" description="Helical" evidence="1">
    <location>
        <begin position="180"/>
        <end position="205"/>
    </location>
</feature>
<keyword evidence="1" id="KW-0472">Membrane</keyword>
<feature type="transmembrane region" description="Helical" evidence="1">
    <location>
        <begin position="12"/>
        <end position="29"/>
    </location>
</feature>
<feature type="transmembrane region" description="Helical" evidence="1">
    <location>
        <begin position="436"/>
        <end position="456"/>
    </location>
</feature>
<evidence type="ECO:0000256" key="1">
    <source>
        <dbReference type="SAM" id="Phobius"/>
    </source>
</evidence>
<feature type="domain" description="DUF6311" evidence="3">
    <location>
        <begin position="501"/>
        <end position="607"/>
    </location>
</feature>
<feature type="domain" description="DUF6311" evidence="2">
    <location>
        <begin position="369"/>
        <end position="476"/>
    </location>
</feature>
<dbReference type="Pfam" id="PF25853">
    <property type="entry name" value="DUF6311_C"/>
    <property type="match status" value="1"/>
</dbReference>
<feature type="transmembrane region" description="Helical" evidence="1">
    <location>
        <begin position="100"/>
        <end position="118"/>
    </location>
</feature>
<feature type="transmembrane region" description="Helical" evidence="1">
    <location>
        <begin position="226"/>
        <end position="245"/>
    </location>
</feature>
<feature type="transmembrane region" description="Helical" evidence="1">
    <location>
        <begin position="130"/>
        <end position="150"/>
    </location>
</feature>
<reference evidence="4" key="1">
    <citation type="submission" date="2020-05" db="EMBL/GenBank/DDBJ databases">
        <authorList>
            <person name="Chiriac C."/>
            <person name="Salcher M."/>
            <person name="Ghai R."/>
            <person name="Kavagutti S V."/>
        </authorList>
    </citation>
    <scope>NUCLEOTIDE SEQUENCE</scope>
</reference>
<dbReference type="InterPro" id="IPR046278">
    <property type="entry name" value="DUF6311"/>
</dbReference>
<dbReference type="AlphaFoldDB" id="A0A6J6WUC8"/>
<feature type="transmembrane region" description="Helical" evidence="1">
    <location>
        <begin position="302"/>
        <end position="323"/>
    </location>
</feature>
<keyword evidence="1" id="KW-1133">Transmembrane helix</keyword>
<evidence type="ECO:0000259" key="3">
    <source>
        <dbReference type="Pfam" id="PF25853"/>
    </source>
</evidence>
<sequence length="607" mass="67959">MLKSKSAQRIYSLLIGLSVFVYVTGGRILNPTSRDWLMVGDSATHYMGWEFFRHTSLLQWPLGLNPKLGLDISSSVAFTDSIPLAAFIFKPFNSLLPATFQYLGLWILICFVLQTYLAARLLSHFLTDQIQIALGSVFIALSPVLIYRLVHDGYGHIALVSHFLILGALNLYFTKPLKSLWWALLFTSTILIQAYFIPMVAAIWIAKLVQYLRHDGGSRSVAIKHFAAVAVASISTLIAGGYVALGSNLFTGGSEVTDSSFPYWFRWQPLSLIDIQTSFSGTWSHLLSDQQELRGDVEGFSFLGSGIILLAGLVTLVLLLRYFVARFPHYQPSQVAAAIGATLVITASWIVMSTQVFSMALFVALAVFVIQFSIEKLVAKKSESRSRHRALYLLVAALAAYSMTFRPGIGRRTFFEYPLVPLFKQFTQTFHTHGRYIWPAYYLLVLVVIVVACRVFNKKLATIVLAGCLLFQVVDSASAVTTVRHRFTDAPEWVSPMQDPRWEELARTHKNIVTLPLLINDLADRWMLIADFASRHKMGTNAVYFSRINMEEASQYAGRLHDGFLHGTLDPSNIYIVTDDAYWEGVVGLKFPYAFTGDIDGFHVVVP</sequence>
<feature type="domain" description="DUF6311" evidence="2">
    <location>
        <begin position="14"/>
        <end position="347"/>
    </location>
</feature>
<accession>A0A6J6WUC8</accession>
<feature type="transmembrane region" description="Helical" evidence="1">
    <location>
        <begin position="157"/>
        <end position="174"/>
    </location>
</feature>
<dbReference type="EMBL" id="CAFAAG010000007">
    <property type="protein sequence ID" value="CAB4785707.1"/>
    <property type="molecule type" value="Genomic_DNA"/>
</dbReference>
<proteinExistence type="predicted"/>
<protein>
    <submittedName>
        <fullName evidence="4">Unannotated protein</fullName>
    </submittedName>
</protein>
<gene>
    <name evidence="4" type="ORF">UFOPK2975_00198</name>
</gene>
<dbReference type="Pfam" id="PF19830">
    <property type="entry name" value="DUF6311"/>
    <property type="match status" value="2"/>
</dbReference>
<feature type="transmembrane region" description="Helical" evidence="1">
    <location>
        <begin position="358"/>
        <end position="378"/>
    </location>
</feature>
<feature type="transmembrane region" description="Helical" evidence="1">
    <location>
        <begin position="335"/>
        <end position="352"/>
    </location>
</feature>